<dbReference type="RefSeq" id="WP_062384206.1">
    <property type="nucleotide sequence ID" value="NZ_CP014544.1"/>
</dbReference>
<comment type="similarity">
    <text evidence="2">Belongs to the transposase IS30 family.</text>
</comment>
<dbReference type="PANTHER" id="PTHR10948:SF23">
    <property type="entry name" value="TRANSPOSASE INSI FOR INSERTION SEQUENCE ELEMENT IS30A-RELATED"/>
    <property type="match status" value="1"/>
</dbReference>
<dbReference type="GO" id="GO:0003677">
    <property type="term" value="F:DNA binding"/>
    <property type="evidence" value="ECO:0007669"/>
    <property type="project" value="UniProtKB-KW"/>
</dbReference>
<dbReference type="GO" id="GO:0005829">
    <property type="term" value="C:cytosol"/>
    <property type="evidence" value="ECO:0007669"/>
    <property type="project" value="TreeGrafter"/>
</dbReference>
<dbReference type="AlphaFoldDB" id="A0A127M922"/>
<dbReference type="SUPFAM" id="SSF53098">
    <property type="entry name" value="Ribonuclease H-like"/>
    <property type="match status" value="1"/>
</dbReference>
<dbReference type="Pfam" id="PF13936">
    <property type="entry name" value="HTH_38"/>
    <property type="match status" value="1"/>
</dbReference>
<dbReference type="InterPro" id="IPR025246">
    <property type="entry name" value="IS30-like_HTH"/>
</dbReference>
<dbReference type="PANTHER" id="PTHR10948">
    <property type="entry name" value="TRANSPOSASE"/>
    <property type="match status" value="1"/>
</dbReference>
<dbReference type="InterPro" id="IPR036397">
    <property type="entry name" value="RNaseH_sf"/>
</dbReference>
<evidence type="ECO:0000313" key="7">
    <source>
        <dbReference type="EMBL" id="AMO69744.1"/>
    </source>
</evidence>
<dbReference type="SUPFAM" id="SSF46689">
    <property type="entry name" value="Homeodomain-like"/>
    <property type="match status" value="1"/>
</dbReference>
<evidence type="ECO:0000256" key="1">
    <source>
        <dbReference type="ARBA" id="ARBA00002190"/>
    </source>
</evidence>
<evidence type="ECO:0000256" key="4">
    <source>
        <dbReference type="ARBA" id="ARBA00023125"/>
    </source>
</evidence>
<evidence type="ECO:0000313" key="8">
    <source>
        <dbReference type="Proteomes" id="UP000074119"/>
    </source>
</evidence>
<dbReference type="InterPro" id="IPR012337">
    <property type="entry name" value="RNaseH-like_sf"/>
</dbReference>
<dbReference type="PROSITE" id="PS50994">
    <property type="entry name" value="INTEGRASE"/>
    <property type="match status" value="1"/>
</dbReference>
<dbReference type="InterPro" id="IPR001584">
    <property type="entry name" value="Integrase_cat-core"/>
</dbReference>
<dbReference type="GO" id="GO:0004803">
    <property type="term" value="F:transposase activity"/>
    <property type="evidence" value="ECO:0007669"/>
    <property type="project" value="InterPro"/>
</dbReference>
<organism evidence="7 8">
    <name type="scientific">Zhongshania aliphaticivorans</name>
    <dbReference type="NCBI Taxonomy" id="1470434"/>
    <lineage>
        <taxon>Bacteria</taxon>
        <taxon>Pseudomonadati</taxon>
        <taxon>Pseudomonadota</taxon>
        <taxon>Gammaproteobacteria</taxon>
        <taxon>Cellvibrionales</taxon>
        <taxon>Spongiibacteraceae</taxon>
        <taxon>Zhongshania</taxon>
    </lineage>
</organism>
<dbReference type="GO" id="GO:0006313">
    <property type="term" value="P:DNA transposition"/>
    <property type="evidence" value="ECO:0007669"/>
    <property type="project" value="InterPro"/>
</dbReference>
<dbReference type="NCBIfam" id="NF033563">
    <property type="entry name" value="transpos_IS30"/>
    <property type="match status" value="1"/>
</dbReference>
<dbReference type="InterPro" id="IPR001598">
    <property type="entry name" value="Transposase_IS30_CS"/>
</dbReference>
<sequence length="322" mass="36934">MSYYQLTENERYQIYTLKKAGHSQKEIADLLDRSPSTISRELNRNSGLRGYRPQQAERLSVGRRRGAHKARKVTEAVALQIVALLRQELSPQQVVDYLERHKGLFLHHETIYQLIYADKAQGGDLYTHMRIASKPYRKRYGTYDRRGKIKNRVSIDDRPAVVDRRNRIGDWEGDTIIGKGRKGALLTMVERKTLYTVIVKLTGKRADLLADAAITSMAKIKDKVKTITLDNGLEFAAHEAITEGLDADIYFAHPYASWERGINENTNGLIRQYFPKGTDFNEVTDEQVQFVMDRLNARPRASRGHRSPNELFMGRREDLLAA</sequence>
<comment type="function">
    <text evidence="1">Required for the transposition of the insertion element.</text>
</comment>
<dbReference type="PROSITE" id="PS01043">
    <property type="entry name" value="TRANSPOSASE_IS30"/>
    <property type="match status" value="1"/>
</dbReference>
<dbReference type="EMBL" id="CP014544">
    <property type="protein sequence ID" value="AMO69744.1"/>
    <property type="molecule type" value="Genomic_DNA"/>
</dbReference>
<dbReference type="InterPro" id="IPR009057">
    <property type="entry name" value="Homeodomain-like_sf"/>
</dbReference>
<evidence type="ECO:0000256" key="3">
    <source>
        <dbReference type="ARBA" id="ARBA00022578"/>
    </source>
</evidence>
<dbReference type="KEGG" id="zal:AZF00_16190"/>
<proteinExistence type="inferred from homology"/>
<dbReference type="InterPro" id="IPR053392">
    <property type="entry name" value="Transposase_IS30-like"/>
</dbReference>
<feature type="domain" description="Integrase catalytic" evidence="6">
    <location>
        <begin position="155"/>
        <end position="316"/>
    </location>
</feature>
<dbReference type="Proteomes" id="UP000074119">
    <property type="component" value="Chromosome"/>
</dbReference>
<keyword evidence="5" id="KW-0233">DNA recombination</keyword>
<dbReference type="Gene3D" id="3.30.420.10">
    <property type="entry name" value="Ribonuclease H-like superfamily/Ribonuclease H"/>
    <property type="match status" value="1"/>
</dbReference>
<dbReference type="Gene3D" id="1.10.10.60">
    <property type="entry name" value="Homeodomain-like"/>
    <property type="match status" value="1"/>
</dbReference>
<reference evidence="7 8" key="1">
    <citation type="submission" date="2015-12" db="EMBL/GenBank/DDBJ databases">
        <authorList>
            <person name="Shamseldin A."/>
            <person name="Moawad H."/>
            <person name="Abd El-Rahim W.M."/>
            <person name="Sadowsky M.J."/>
        </authorList>
    </citation>
    <scope>NUCLEOTIDE SEQUENCE [LARGE SCALE GENOMIC DNA]</scope>
    <source>
        <strain evidence="7 8">SM2</strain>
    </source>
</reference>
<evidence type="ECO:0000256" key="5">
    <source>
        <dbReference type="ARBA" id="ARBA00023172"/>
    </source>
</evidence>
<accession>A0A127M922</accession>
<protein>
    <submittedName>
        <fullName evidence="7">Transposase</fullName>
    </submittedName>
</protein>
<dbReference type="STRING" id="1470434.AZF00_16190"/>
<evidence type="ECO:0000259" key="6">
    <source>
        <dbReference type="PROSITE" id="PS50994"/>
    </source>
</evidence>
<dbReference type="GO" id="GO:0015074">
    <property type="term" value="P:DNA integration"/>
    <property type="evidence" value="ECO:0007669"/>
    <property type="project" value="InterPro"/>
</dbReference>
<evidence type="ECO:0000256" key="2">
    <source>
        <dbReference type="ARBA" id="ARBA00006363"/>
    </source>
</evidence>
<name>A0A127M922_9GAMM</name>
<keyword evidence="3" id="KW-0815">Transposition</keyword>
<keyword evidence="4" id="KW-0238">DNA-binding</keyword>
<gene>
    <name evidence="7" type="ORF">AZF00_16190</name>
</gene>
<dbReference type="InterPro" id="IPR051917">
    <property type="entry name" value="Transposase-Integrase"/>
</dbReference>